<organism evidence="1 2">
    <name type="scientific">Caldinitratiruptor microaerophilus</name>
    <dbReference type="NCBI Taxonomy" id="671077"/>
    <lineage>
        <taxon>Bacteria</taxon>
        <taxon>Bacillati</taxon>
        <taxon>Bacillota</taxon>
        <taxon>Clostridia</taxon>
        <taxon>Eubacteriales</taxon>
        <taxon>Symbiobacteriaceae</taxon>
        <taxon>Caldinitratiruptor</taxon>
    </lineage>
</organism>
<dbReference type="InterPro" id="IPR016155">
    <property type="entry name" value="Mopterin_synth/thiamin_S_b"/>
</dbReference>
<evidence type="ECO:0008006" key="3">
    <source>
        <dbReference type="Google" id="ProtNLM"/>
    </source>
</evidence>
<name>A0AA35CKQ6_9FIRM</name>
<dbReference type="SUPFAM" id="SSF54285">
    <property type="entry name" value="MoaD/ThiS"/>
    <property type="match status" value="1"/>
</dbReference>
<dbReference type="Proteomes" id="UP001163687">
    <property type="component" value="Chromosome"/>
</dbReference>
<accession>A0AA35CKQ6</accession>
<sequence length="74" mass="8252">MRIRLEVYLPFRGERIWRGEEDVPDGTTPAGLLERLGLKEPDLALLVNGRYVPPDRPLEDGAEVAILRRAEGGA</sequence>
<evidence type="ECO:0000313" key="1">
    <source>
        <dbReference type="EMBL" id="BDG61080.1"/>
    </source>
</evidence>
<protein>
    <recommendedName>
        <fullName evidence="3">Sulfur carrier protein</fullName>
    </recommendedName>
</protein>
<dbReference type="Gene3D" id="3.10.20.30">
    <property type="match status" value="1"/>
</dbReference>
<dbReference type="AlphaFoldDB" id="A0AA35CKQ6"/>
<dbReference type="Pfam" id="PF02597">
    <property type="entry name" value="ThiS"/>
    <property type="match status" value="1"/>
</dbReference>
<dbReference type="InterPro" id="IPR003749">
    <property type="entry name" value="ThiS/MoaD-like"/>
</dbReference>
<dbReference type="InterPro" id="IPR012675">
    <property type="entry name" value="Beta-grasp_dom_sf"/>
</dbReference>
<gene>
    <name evidence="1" type="ORF">caldi_21700</name>
</gene>
<reference evidence="1" key="1">
    <citation type="submission" date="2022-03" db="EMBL/GenBank/DDBJ databases">
        <title>Complete genome sequence of Caldinitratiruptor microaerophilus.</title>
        <authorList>
            <person name="Mukaiyama R."/>
            <person name="Nishiyama T."/>
            <person name="Ueda K."/>
        </authorList>
    </citation>
    <scope>NUCLEOTIDE SEQUENCE</scope>
    <source>
        <strain evidence="1">JCM 16183</strain>
    </source>
</reference>
<evidence type="ECO:0000313" key="2">
    <source>
        <dbReference type="Proteomes" id="UP001163687"/>
    </source>
</evidence>
<dbReference type="RefSeq" id="WP_264841759.1">
    <property type="nucleotide sequence ID" value="NZ_AP025628.1"/>
</dbReference>
<dbReference type="KEGG" id="cmic:caldi_21700"/>
<proteinExistence type="predicted"/>
<keyword evidence="2" id="KW-1185">Reference proteome</keyword>
<dbReference type="EMBL" id="AP025628">
    <property type="protein sequence ID" value="BDG61080.1"/>
    <property type="molecule type" value="Genomic_DNA"/>
</dbReference>